<feature type="compositionally biased region" description="Basic residues" evidence="1">
    <location>
        <begin position="233"/>
        <end position="243"/>
    </location>
</feature>
<protein>
    <submittedName>
        <fullName evidence="2">Uncharacterized protein</fullName>
    </submittedName>
</protein>
<comment type="caution">
    <text evidence="2">The sequence shown here is derived from an EMBL/GenBank/DDBJ whole genome shotgun (WGS) entry which is preliminary data.</text>
</comment>
<dbReference type="AlphaFoldDB" id="A0AAN6G1U4"/>
<reference evidence="2" key="1">
    <citation type="submission" date="2021-12" db="EMBL/GenBank/DDBJ databases">
        <title>Black yeast isolated from Biological Soil Crust.</title>
        <authorList>
            <person name="Kurbessoian T."/>
        </authorList>
    </citation>
    <scope>NUCLEOTIDE SEQUENCE</scope>
    <source>
        <strain evidence="2">CCFEE 5208</strain>
    </source>
</reference>
<evidence type="ECO:0000313" key="3">
    <source>
        <dbReference type="Proteomes" id="UP001168146"/>
    </source>
</evidence>
<feature type="region of interest" description="Disordered" evidence="1">
    <location>
        <begin position="213"/>
        <end position="243"/>
    </location>
</feature>
<sequence length="243" mass="27912">MPKRNEPSAETSRQAMERTRKRKEAAISTLMSKSIKKHNSQPNVLPPGTKLQVQAKRFWKHYPQKLLPDRYYPRSTVASRAKPDGTSVYVHPRGVLQRSPYHHSRLAQADVVMLPRSCYRYGDLLSSCRTKLTPSNSQNVILPGLWTVEFCQALLDFAEQEHDWDVAYGSMKVQYSLRSNGQGPNGDKADVEGFMTEDIVEALAEWRREKEEEEERAAAALAEEEEEEEARASRRSKRRRLLP</sequence>
<gene>
    <name evidence="2" type="ORF">LTR82_001975</name>
</gene>
<evidence type="ECO:0000313" key="2">
    <source>
        <dbReference type="EMBL" id="KAK0327212.1"/>
    </source>
</evidence>
<accession>A0AAN6G1U4</accession>
<evidence type="ECO:0000256" key="1">
    <source>
        <dbReference type="SAM" id="MobiDB-lite"/>
    </source>
</evidence>
<feature type="region of interest" description="Disordered" evidence="1">
    <location>
        <begin position="1"/>
        <end position="25"/>
    </location>
</feature>
<dbReference type="Proteomes" id="UP001168146">
    <property type="component" value="Unassembled WGS sequence"/>
</dbReference>
<dbReference type="EMBL" id="JASUXU010000003">
    <property type="protein sequence ID" value="KAK0327212.1"/>
    <property type="molecule type" value="Genomic_DNA"/>
</dbReference>
<name>A0AAN6G1U4_9PEZI</name>
<organism evidence="2 3">
    <name type="scientific">Friedmanniomyces endolithicus</name>
    <dbReference type="NCBI Taxonomy" id="329885"/>
    <lineage>
        <taxon>Eukaryota</taxon>
        <taxon>Fungi</taxon>
        <taxon>Dikarya</taxon>
        <taxon>Ascomycota</taxon>
        <taxon>Pezizomycotina</taxon>
        <taxon>Dothideomycetes</taxon>
        <taxon>Dothideomycetidae</taxon>
        <taxon>Mycosphaerellales</taxon>
        <taxon>Teratosphaeriaceae</taxon>
        <taxon>Friedmanniomyces</taxon>
    </lineage>
</organism>
<proteinExistence type="predicted"/>